<organism evidence="3 4">
    <name type="scientific">Rhizobium rhizophilum</name>
    <dbReference type="NCBI Taxonomy" id="1850373"/>
    <lineage>
        <taxon>Bacteria</taxon>
        <taxon>Pseudomonadati</taxon>
        <taxon>Pseudomonadota</taxon>
        <taxon>Alphaproteobacteria</taxon>
        <taxon>Hyphomicrobiales</taxon>
        <taxon>Rhizobiaceae</taxon>
        <taxon>Rhizobium/Agrobacterium group</taxon>
        <taxon>Rhizobium</taxon>
    </lineage>
</organism>
<keyword evidence="3" id="KW-0808">Transferase</keyword>
<dbReference type="Pfam" id="PF01757">
    <property type="entry name" value="Acyl_transf_3"/>
    <property type="match status" value="1"/>
</dbReference>
<name>A0ABY2QN24_9HYPH</name>
<feature type="transmembrane region" description="Helical" evidence="1">
    <location>
        <begin position="266"/>
        <end position="284"/>
    </location>
</feature>
<proteinExistence type="predicted"/>
<dbReference type="EMBL" id="STGT01000007">
    <property type="protein sequence ID" value="THV10568.1"/>
    <property type="molecule type" value="Genomic_DNA"/>
</dbReference>
<evidence type="ECO:0000313" key="3">
    <source>
        <dbReference type="EMBL" id="THV10568.1"/>
    </source>
</evidence>
<reference evidence="3 4" key="1">
    <citation type="submission" date="2019-04" db="EMBL/GenBank/DDBJ databases">
        <title>Genome sequence of strain 7209-2.</title>
        <authorList>
            <person name="Gao J."/>
            <person name="Sun J."/>
        </authorList>
    </citation>
    <scope>NUCLEOTIDE SEQUENCE [LARGE SCALE GENOMIC DNA]</scope>
    <source>
        <strain evidence="3 4">7209-2</strain>
    </source>
</reference>
<sequence length="674" mass="77176">MTLKPQESSVSSSNLSYRPEIDGLRALAVISVILYHAQFTILGQDWFVGGYIGVDIFFVISGYLIARIIFSELNEEKSFNFINFYERRARRILPMLFLVIFSCILFAWKTLLPTQLIEYAQSNAAAIVFSSNILFYLTTTQYGAESALLKPFLHTWSLAVEEQFYIIFPIISIFSFKLFRNTLIFILILLSIVSLQFAEMIAGTNPDFNFYLPFSRFWELATGSILAYREMISRSNCSSKRLEIFPIIGLVLVIYSIFTFRSDTPHPSYHTLIPVLGVAAIIGIRSTNGPIAKLLGNRLLVWIGLVSYSAYMWHYPVLAFSRLKWGEPSNLEKLLLLVFIAALSIASYFFIEKPSRNRKKLPSRPFWLITSICMIVSFSLAGAAYHFNGFPARIPVGWKNFEPDAGVLQKSFWSVYWKNEDYLHTPSKNKTNVYIFGNSHSSDVLSALMIRRDQYSDFHFLKSERYEQIGCFDEDDARFSNQRDKFYNSETYKASKIIIIATKLSDVYCDKSVEKGHPDSSGLKYFIPRLQKDGKIILIMGNTAFIKPIDGKTVADYVFSQAQNDGIDFSSGEVFRLYRMRAEALAFSNLDLGNVVKNKELENFAKANGLGYFERLPLFCDFSAETCAVFTADGHKIRYDYGHLTDHGREYFADELLKANFPDVLRKLSFEKNR</sequence>
<comment type="caution">
    <text evidence="3">The sequence shown here is derived from an EMBL/GenBank/DDBJ whole genome shotgun (WGS) entry which is preliminary data.</text>
</comment>
<gene>
    <name evidence="3" type="ORF">E9677_22700</name>
</gene>
<feature type="transmembrane region" description="Helical" evidence="1">
    <location>
        <begin position="366"/>
        <end position="387"/>
    </location>
</feature>
<dbReference type="PANTHER" id="PTHR23028">
    <property type="entry name" value="ACETYLTRANSFERASE"/>
    <property type="match status" value="1"/>
</dbReference>
<keyword evidence="3" id="KW-0012">Acyltransferase</keyword>
<evidence type="ECO:0000256" key="1">
    <source>
        <dbReference type="SAM" id="Phobius"/>
    </source>
</evidence>
<feature type="transmembrane region" description="Helical" evidence="1">
    <location>
        <begin position="334"/>
        <end position="351"/>
    </location>
</feature>
<protein>
    <submittedName>
        <fullName evidence="3">Acyltransferase</fullName>
    </submittedName>
</protein>
<evidence type="ECO:0000259" key="2">
    <source>
        <dbReference type="Pfam" id="PF01757"/>
    </source>
</evidence>
<keyword evidence="1" id="KW-0472">Membrane</keyword>
<feature type="transmembrane region" description="Helical" evidence="1">
    <location>
        <begin position="21"/>
        <end position="42"/>
    </location>
</feature>
<evidence type="ECO:0000313" key="4">
    <source>
        <dbReference type="Proteomes" id="UP000309667"/>
    </source>
</evidence>
<feature type="transmembrane region" description="Helical" evidence="1">
    <location>
        <begin position="91"/>
        <end position="108"/>
    </location>
</feature>
<keyword evidence="1" id="KW-0812">Transmembrane</keyword>
<dbReference type="InterPro" id="IPR050879">
    <property type="entry name" value="Acyltransferase_3"/>
</dbReference>
<dbReference type="PANTHER" id="PTHR23028:SF53">
    <property type="entry name" value="ACYL_TRANSF_3 DOMAIN-CONTAINING PROTEIN"/>
    <property type="match status" value="1"/>
</dbReference>
<feature type="transmembrane region" description="Helical" evidence="1">
    <location>
        <begin position="296"/>
        <end position="314"/>
    </location>
</feature>
<dbReference type="GO" id="GO:0016746">
    <property type="term" value="F:acyltransferase activity"/>
    <property type="evidence" value="ECO:0007669"/>
    <property type="project" value="UniProtKB-KW"/>
</dbReference>
<accession>A0ABY2QN24</accession>
<feature type="transmembrane region" description="Helical" evidence="1">
    <location>
        <begin position="48"/>
        <end position="70"/>
    </location>
</feature>
<feature type="transmembrane region" description="Helical" evidence="1">
    <location>
        <begin position="241"/>
        <end position="260"/>
    </location>
</feature>
<keyword evidence="4" id="KW-1185">Reference proteome</keyword>
<dbReference type="Proteomes" id="UP000309667">
    <property type="component" value="Unassembled WGS sequence"/>
</dbReference>
<keyword evidence="1" id="KW-1133">Transmembrane helix</keyword>
<dbReference type="InterPro" id="IPR002656">
    <property type="entry name" value="Acyl_transf_3_dom"/>
</dbReference>
<feature type="transmembrane region" description="Helical" evidence="1">
    <location>
        <begin position="178"/>
        <end position="198"/>
    </location>
</feature>
<feature type="domain" description="Acyltransferase 3" evidence="2">
    <location>
        <begin position="19"/>
        <end position="346"/>
    </location>
</feature>